<evidence type="ECO:0000313" key="8">
    <source>
        <dbReference type="EMBL" id="KAK8983676.1"/>
    </source>
</evidence>
<dbReference type="PANTHER" id="PTHR21493">
    <property type="entry name" value="CGI-141-RELATED/LIPASE CONTAINING PROTEIN"/>
    <property type="match status" value="1"/>
</dbReference>
<feature type="transmembrane region" description="Helical" evidence="7">
    <location>
        <begin position="79"/>
        <end position="99"/>
    </location>
</feature>
<evidence type="ECO:0000256" key="4">
    <source>
        <dbReference type="ARBA" id="ARBA00023034"/>
    </source>
</evidence>
<dbReference type="Proteomes" id="UP001396334">
    <property type="component" value="Unassembled WGS sequence"/>
</dbReference>
<feature type="transmembrane region" description="Helical" evidence="7">
    <location>
        <begin position="105"/>
        <end position="124"/>
    </location>
</feature>
<dbReference type="InterPro" id="IPR007305">
    <property type="entry name" value="Vesicle_transpt_Got1/SFT2"/>
</dbReference>
<evidence type="ECO:0000256" key="2">
    <source>
        <dbReference type="ARBA" id="ARBA00022692"/>
    </source>
</evidence>
<comment type="caution">
    <text evidence="8">The sequence shown here is derived from an EMBL/GenBank/DDBJ whole genome shotgun (WGS) entry which is preliminary data.</text>
</comment>
<keyword evidence="5 7" id="KW-0472">Membrane</keyword>
<evidence type="ECO:0000256" key="7">
    <source>
        <dbReference type="SAM" id="Phobius"/>
    </source>
</evidence>
<protein>
    <submittedName>
        <fullName evidence="8">Uncharacterized protein</fullName>
    </submittedName>
</protein>
<comment type="subcellular location">
    <subcellularLocation>
        <location evidence="1">Golgi apparatus membrane</location>
        <topology evidence="1">Multi-pass membrane protein</topology>
    </subcellularLocation>
</comment>
<evidence type="ECO:0000256" key="6">
    <source>
        <dbReference type="ARBA" id="ARBA00025799"/>
    </source>
</evidence>
<keyword evidence="3 7" id="KW-1133">Transmembrane helix</keyword>
<keyword evidence="9" id="KW-1185">Reference proteome</keyword>
<reference evidence="8 9" key="1">
    <citation type="journal article" date="2024" name="G3 (Bethesda)">
        <title>Genome assembly of Hibiscus sabdariffa L. provides insights into metabolisms of medicinal natural products.</title>
        <authorList>
            <person name="Kim T."/>
        </authorList>
    </citation>
    <scope>NUCLEOTIDE SEQUENCE [LARGE SCALE GENOMIC DNA]</scope>
    <source>
        <strain evidence="8">TK-2024</strain>
        <tissue evidence="8">Old leaves</tissue>
    </source>
</reference>
<evidence type="ECO:0000256" key="3">
    <source>
        <dbReference type="ARBA" id="ARBA00022989"/>
    </source>
</evidence>
<keyword evidence="2 7" id="KW-0812">Transmembrane</keyword>
<feature type="transmembrane region" description="Helical" evidence="7">
    <location>
        <begin position="136"/>
        <end position="156"/>
    </location>
</feature>
<evidence type="ECO:0000256" key="1">
    <source>
        <dbReference type="ARBA" id="ARBA00004653"/>
    </source>
</evidence>
<sequence length="207" mass="22358">MAGILEGITNIVPGGVGGVNIKSLLDDAAAEVGGKVLLDFKDKMSDKIQISWNSTSFDLISTAAANTKMVYEITEQQKVGLGLIGFGISFTFLGVTLFFDRGLLALGNILWLAGVVVLIGWYSTLQLFRKNYKGSIAFLLGLFFLFVRWPIVGIILEIYGCLGLFGLLAFCQCVPLSHSGCWMVYTVSGLVPQSIGKGFELNTSQNI</sequence>
<proteinExistence type="inferred from homology"/>
<evidence type="ECO:0000313" key="9">
    <source>
        <dbReference type="Proteomes" id="UP001396334"/>
    </source>
</evidence>
<comment type="similarity">
    <text evidence="6">Belongs to the GOT1 family.</text>
</comment>
<organism evidence="8 9">
    <name type="scientific">Hibiscus sabdariffa</name>
    <name type="common">roselle</name>
    <dbReference type="NCBI Taxonomy" id="183260"/>
    <lineage>
        <taxon>Eukaryota</taxon>
        <taxon>Viridiplantae</taxon>
        <taxon>Streptophyta</taxon>
        <taxon>Embryophyta</taxon>
        <taxon>Tracheophyta</taxon>
        <taxon>Spermatophyta</taxon>
        <taxon>Magnoliopsida</taxon>
        <taxon>eudicotyledons</taxon>
        <taxon>Gunneridae</taxon>
        <taxon>Pentapetalae</taxon>
        <taxon>rosids</taxon>
        <taxon>malvids</taxon>
        <taxon>Malvales</taxon>
        <taxon>Malvaceae</taxon>
        <taxon>Malvoideae</taxon>
        <taxon>Hibiscus</taxon>
    </lineage>
</organism>
<gene>
    <name evidence="8" type="ORF">V6N11_009465</name>
</gene>
<evidence type="ECO:0000256" key="5">
    <source>
        <dbReference type="ARBA" id="ARBA00023136"/>
    </source>
</evidence>
<name>A0ABR2P5H2_9ROSI</name>
<dbReference type="EMBL" id="JBBPBN010000079">
    <property type="protein sequence ID" value="KAK8983676.1"/>
    <property type="molecule type" value="Genomic_DNA"/>
</dbReference>
<dbReference type="PANTHER" id="PTHR21493:SF246">
    <property type="entry name" value="GOT1_SFT2-LIKE VESCICLE TRANSPORT PROTEIN FAMILY"/>
    <property type="match status" value="1"/>
</dbReference>
<dbReference type="InterPro" id="IPR045176">
    <property type="entry name" value="Got1"/>
</dbReference>
<dbReference type="Pfam" id="PF04178">
    <property type="entry name" value="Got1"/>
    <property type="match status" value="1"/>
</dbReference>
<keyword evidence="4" id="KW-0333">Golgi apparatus</keyword>
<accession>A0ABR2P5H2</accession>